<sequence>MPVAVSHSELLKDFLVGPHCLFTPRSFFPDRILPNPIYLRHDDIPSLKVYDRCQFRTMSHKQKRWGAWKSGILLGTDHVTLPSGHQLRRYLVGQRIDGRYLEDGRFLPPSTERSWVLPALGQLYPEGGPKPMLRFDEALQLLNSWRSVLTPVDTHIPIRGVQRLVPVWYRGEADVLSILHRDYDSTEADCSNNFPGYAVRLIEGPFLDNTVDTYRALPATDASTQLLAQMGQISYQALIDSGIVKDPKATPGMLELGKYLSSQSLKSKSSIKRASSTRLRHRSPPVYCSAELTILPIHARSSLEGGLLDHSLLSSEHVPSQAV</sequence>
<gene>
    <name evidence="1" type="ORF">GFSPODELE1_LOCUS2314</name>
</gene>
<dbReference type="Proteomes" id="UP001497453">
    <property type="component" value="Chromosome 11"/>
</dbReference>
<protein>
    <submittedName>
        <fullName evidence="1">Uncharacterized protein</fullName>
    </submittedName>
</protein>
<reference evidence="2" key="1">
    <citation type="submission" date="2024-04" db="EMBL/GenBank/DDBJ databases">
        <authorList>
            <person name="Shaw F."/>
            <person name="Minotto A."/>
        </authorList>
    </citation>
    <scope>NUCLEOTIDE SEQUENCE [LARGE SCALE GENOMIC DNA]</scope>
</reference>
<evidence type="ECO:0000313" key="2">
    <source>
        <dbReference type="Proteomes" id="UP001497453"/>
    </source>
</evidence>
<evidence type="ECO:0000313" key="1">
    <source>
        <dbReference type="EMBL" id="CAL1698764.1"/>
    </source>
</evidence>
<accession>A0ABP1CVD3</accession>
<name>A0ABP1CVD3_9APHY</name>
<proteinExistence type="predicted"/>
<dbReference type="EMBL" id="OZ037954">
    <property type="protein sequence ID" value="CAL1698764.1"/>
    <property type="molecule type" value="Genomic_DNA"/>
</dbReference>
<keyword evidence="2" id="KW-1185">Reference proteome</keyword>
<organism evidence="1 2">
    <name type="scientific">Somion occarium</name>
    <dbReference type="NCBI Taxonomy" id="3059160"/>
    <lineage>
        <taxon>Eukaryota</taxon>
        <taxon>Fungi</taxon>
        <taxon>Dikarya</taxon>
        <taxon>Basidiomycota</taxon>
        <taxon>Agaricomycotina</taxon>
        <taxon>Agaricomycetes</taxon>
        <taxon>Polyporales</taxon>
        <taxon>Cerrenaceae</taxon>
        <taxon>Somion</taxon>
    </lineage>
</organism>